<dbReference type="AlphaFoldDB" id="A0AAW0DI12"/>
<keyword evidence="1" id="KW-0479">Metal-binding</keyword>
<feature type="domain" description="MYND-type" evidence="5">
    <location>
        <begin position="423"/>
        <end position="465"/>
    </location>
</feature>
<proteinExistence type="predicted"/>
<keyword evidence="2 4" id="KW-0863">Zinc-finger</keyword>
<dbReference type="InterPro" id="IPR002893">
    <property type="entry name" value="Znf_MYND"/>
</dbReference>
<keyword evidence="7" id="KW-1185">Reference proteome</keyword>
<organism evidence="6 7">
    <name type="scientific">Favolaschia claudopus</name>
    <dbReference type="NCBI Taxonomy" id="2862362"/>
    <lineage>
        <taxon>Eukaryota</taxon>
        <taxon>Fungi</taxon>
        <taxon>Dikarya</taxon>
        <taxon>Basidiomycota</taxon>
        <taxon>Agaricomycotina</taxon>
        <taxon>Agaricomycetes</taxon>
        <taxon>Agaricomycetidae</taxon>
        <taxon>Agaricales</taxon>
        <taxon>Marasmiineae</taxon>
        <taxon>Mycenaceae</taxon>
        <taxon>Favolaschia</taxon>
    </lineage>
</organism>
<evidence type="ECO:0000256" key="3">
    <source>
        <dbReference type="ARBA" id="ARBA00022833"/>
    </source>
</evidence>
<sequence>MHESLDIKSYTDLAPFIRQAAVSAASGDHLKLVVMAEERKDRSTQRLLLALLHKNLSTTSSLIPGFVQALDSATVEVANDKLKLLEACVSRVLHSLLGVSFLRFECLDHESFKDLDILPPSWKWIQFLDTYRDVIALVIPSFDVPQLYYASLAFLAHIGNDGWVANTLSSQCRPRKLFARAWVCLLNSDYDIDHFSFLYLGINLDRFTVHGGGLDEFIDGVEGKAVLVAILVDYIERVTSSPAARHNLQYLVFVAQLFPALAEDTKLMTSLCQQGIVKTITSALSEMASEATTKEAVKALDALLFTLHLCLRTTPEYQWVAQSLQSGLVSAITAVCCVSVSREEADLQWLNSIVESMTLGLVFKFVLLQVRAEWPRIESAYTALQGHAMFEKWHGFTRLAEIRLQTLTAYEKGDFSRHRVCSNSTCAMMAAKTAFRRCSACSLALYCSKACQSHDWHFGDHSDYCKRYKSVQLSMSSSLDVQEKSFLRALLYDTYLSARRAIMAKRMEFARCSPDRTLIILFDYTSPDALRIECAVGVLPDDPPYQIFADMVQRNGGRLELHAIRIRHGGAARTYLIPMHFETDEKTAALQKLAKSEASSEADREGIEKILGLSGVEIYGDVLGDLSELGVSTNLGSS</sequence>
<evidence type="ECO:0000256" key="2">
    <source>
        <dbReference type="ARBA" id="ARBA00022771"/>
    </source>
</evidence>
<reference evidence="6 7" key="1">
    <citation type="journal article" date="2024" name="J Genomics">
        <title>Draft genome sequencing and assembly of Favolaschia claudopus CIRM-BRFM 2984 isolated from oak limbs.</title>
        <authorList>
            <person name="Navarro D."/>
            <person name="Drula E."/>
            <person name="Chaduli D."/>
            <person name="Cazenave R."/>
            <person name="Ahrendt S."/>
            <person name="Wang J."/>
            <person name="Lipzen A."/>
            <person name="Daum C."/>
            <person name="Barry K."/>
            <person name="Grigoriev I.V."/>
            <person name="Favel A."/>
            <person name="Rosso M.N."/>
            <person name="Martin F."/>
        </authorList>
    </citation>
    <scope>NUCLEOTIDE SEQUENCE [LARGE SCALE GENOMIC DNA]</scope>
    <source>
        <strain evidence="6 7">CIRM-BRFM 2984</strain>
    </source>
</reference>
<evidence type="ECO:0000313" key="6">
    <source>
        <dbReference type="EMBL" id="KAK7051719.1"/>
    </source>
</evidence>
<dbReference type="Gene3D" id="6.10.140.2220">
    <property type="match status" value="1"/>
</dbReference>
<keyword evidence="3" id="KW-0862">Zinc</keyword>
<dbReference type="EMBL" id="JAWWNJ010000007">
    <property type="protein sequence ID" value="KAK7051719.1"/>
    <property type="molecule type" value="Genomic_DNA"/>
</dbReference>
<dbReference type="GO" id="GO:0008270">
    <property type="term" value="F:zinc ion binding"/>
    <property type="evidence" value="ECO:0007669"/>
    <property type="project" value="UniProtKB-KW"/>
</dbReference>
<protein>
    <recommendedName>
        <fullName evidence="5">MYND-type domain-containing protein</fullName>
    </recommendedName>
</protein>
<dbReference type="PROSITE" id="PS50865">
    <property type="entry name" value="ZF_MYND_2"/>
    <property type="match status" value="1"/>
</dbReference>
<evidence type="ECO:0000256" key="1">
    <source>
        <dbReference type="ARBA" id="ARBA00022723"/>
    </source>
</evidence>
<evidence type="ECO:0000259" key="5">
    <source>
        <dbReference type="PROSITE" id="PS50865"/>
    </source>
</evidence>
<evidence type="ECO:0000256" key="4">
    <source>
        <dbReference type="PROSITE-ProRule" id="PRU00134"/>
    </source>
</evidence>
<dbReference type="Pfam" id="PF01753">
    <property type="entry name" value="zf-MYND"/>
    <property type="match status" value="1"/>
</dbReference>
<name>A0AAW0DI12_9AGAR</name>
<gene>
    <name evidence="6" type="ORF">R3P38DRAFT_1628799</name>
</gene>
<dbReference type="SUPFAM" id="SSF144232">
    <property type="entry name" value="HIT/MYND zinc finger-like"/>
    <property type="match status" value="1"/>
</dbReference>
<accession>A0AAW0DI12</accession>
<evidence type="ECO:0000313" key="7">
    <source>
        <dbReference type="Proteomes" id="UP001362999"/>
    </source>
</evidence>
<dbReference type="Proteomes" id="UP001362999">
    <property type="component" value="Unassembled WGS sequence"/>
</dbReference>
<comment type="caution">
    <text evidence="6">The sequence shown here is derived from an EMBL/GenBank/DDBJ whole genome shotgun (WGS) entry which is preliminary data.</text>
</comment>